<reference evidence="1 2" key="1">
    <citation type="submission" date="2018-11" db="EMBL/GenBank/DDBJ databases">
        <authorList>
            <consortium name="Pathogen Informatics"/>
        </authorList>
    </citation>
    <scope>NUCLEOTIDE SEQUENCE [LARGE SCALE GENOMIC DNA]</scope>
    <source>
        <strain>Denwood</strain>
        <strain evidence="2">Zambia</strain>
    </source>
</reference>
<dbReference type="Proteomes" id="UP000269396">
    <property type="component" value="Unassembled WGS sequence"/>
</dbReference>
<dbReference type="AlphaFoldDB" id="A0A183PUC7"/>
<proteinExistence type="predicted"/>
<evidence type="ECO:0000313" key="2">
    <source>
        <dbReference type="Proteomes" id="UP000269396"/>
    </source>
</evidence>
<gene>
    <name evidence="1" type="ORF">SMTD_LOCUS17963</name>
</gene>
<protein>
    <submittedName>
        <fullName evidence="1">Uncharacterized protein</fullName>
    </submittedName>
</protein>
<organism evidence="1 2">
    <name type="scientific">Schistosoma mattheei</name>
    <dbReference type="NCBI Taxonomy" id="31246"/>
    <lineage>
        <taxon>Eukaryota</taxon>
        <taxon>Metazoa</taxon>
        <taxon>Spiralia</taxon>
        <taxon>Lophotrochozoa</taxon>
        <taxon>Platyhelminthes</taxon>
        <taxon>Trematoda</taxon>
        <taxon>Digenea</taxon>
        <taxon>Strigeidida</taxon>
        <taxon>Schistosomatoidea</taxon>
        <taxon>Schistosomatidae</taxon>
        <taxon>Schistosoma</taxon>
    </lineage>
</organism>
<sequence>MWLVYPVNRSVLLYGSEIWPVRVKDIRSLLVFDHRCLQNIARISWDHRVSNAVVRKWVLGKDSKSIDELVKFHQLRWLGTCYVCPTTECLDVRCFMV</sequence>
<accession>A0A183PUC7</accession>
<name>A0A183PUC7_9TREM</name>
<evidence type="ECO:0000313" key="1">
    <source>
        <dbReference type="EMBL" id="VDP75773.1"/>
    </source>
</evidence>
<dbReference type="EMBL" id="UZAL01039623">
    <property type="protein sequence ID" value="VDP75773.1"/>
    <property type="molecule type" value="Genomic_DNA"/>
</dbReference>
<keyword evidence="2" id="KW-1185">Reference proteome</keyword>